<dbReference type="GO" id="GO:0045087">
    <property type="term" value="P:innate immune response"/>
    <property type="evidence" value="ECO:0007669"/>
    <property type="project" value="TreeGrafter"/>
</dbReference>
<dbReference type="PANTHER" id="PTHR21447">
    <property type="entry name" value="RING-TYPE DOMAIN-CONTAINING PROTEIN-RELATED"/>
    <property type="match status" value="1"/>
</dbReference>
<name>A0A2G5UWH6_9PELO</name>
<reference evidence="3" key="1">
    <citation type="submission" date="2017-10" db="EMBL/GenBank/DDBJ databases">
        <title>Rapid genome shrinkage in a self-fertile nematode reveals novel sperm competition proteins.</title>
        <authorList>
            <person name="Yin D."/>
            <person name="Schwarz E.M."/>
            <person name="Thomas C.G."/>
            <person name="Felde R.L."/>
            <person name="Korf I.F."/>
            <person name="Cutter A.D."/>
            <person name="Schartner C.M."/>
            <person name="Ralston E.J."/>
            <person name="Meyer B.J."/>
            <person name="Haag E.S."/>
        </authorList>
    </citation>
    <scope>NUCLEOTIDE SEQUENCE [LARGE SCALE GENOMIC DNA]</scope>
    <source>
        <strain evidence="3">JU1422</strain>
    </source>
</reference>
<organism evidence="2 3">
    <name type="scientific">Caenorhabditis nigoni</name>
    <dbReference type="NCBI Taxonomy" id="1611254"/>
    <lineage>
        <taxon>Eukaryota</taxon>
        <taxon>Metazoa</taxon>
        <taxon>Ecdysozoa</taxon>
        <taxon>Nematoda</taxon>
        <taxon>Chromadorea</taxon>
        <taxon>Rhabditida</taxon>
        <taxon>Rhabditina</taxon>
        <taxon>Rhabditomorpha</taxon>
        <taxon>Rhabditoidea</taxon>
        <taxon>Rhabditidae</taxon>
        <taxon>Peloderinae</taxon>
        <taxon>Caenorhabditis</taxon>
    </lineage>
</organism>
<dbReference type="GO" id="GO:0045121">
    <property type="term" value="C:membrane raft"/>
    <property type="evidence" value="ECO:0007669"/>
    <property type="project" value="TreeGrafter"/>
</dbReference>
<dbReference type="PANTHER" id="PTHR21447:SF13">
    <property type="entry name" value="RING-TYPE DOMAIN-CONTAINING PROTEIN"/>
    <property type="match status" value="1"/>
</dbReference>
<dbReference type="EMBL" id="PDUG01000002">
    <property type="protein sequence ID" value="PIC43741.1"/>
    <property type="molecule type" value="Genomic_DNA"/>
</dbReference>
<accession>A0A2G5UWH6</accession>
<sequence>MSKFLEIPIAATSRNSFRTAVLCYMLEEFRPGLYHIIRRPEDPLEGKEKELIQLLIDNSNNKLRMYGSAEELLENVNIYKDFPGNHKLFSRISEPYPFSPKTFTSLKNDEKYIAKSDVFVILQNMIFGIAIPKPVEVTKMLNFYIKCREENAGFEQMEFVKFDDGIFEKMQKRLEEEFSKTQFLPAEYQQHIEEFSRLSKEEIFGKFKAFLPHTLDFNQNWEFENFLKTLLNFSQSVEPSTEEIVKYYIACNHPIKALGTIIDENPDMFLPIREDSDQPLTLRVFEDGDQKFLMEDEVFETDFDENSIYLFIITMEEVLENCDIQDVEFIRYPITRTKHRATPIQGPSGKLFILAIDYFFEFLRDLIHGKKIFQRLKPADLPNFLDNLNGIFQFLYRNEDIHFIRTDTILSLDDIDDRLSFSYSTRDVSDVNPSGFTVQDLKNELDHLGLTKNFPEIQNYAEKVYSEVGKNKKERFLRTCDLFDAVEHCQLMCILERLPMLKKFVHREKDQGYLTSLCYRKVTTNTGSIQLLVY</sequence>
<evidence type="ECO:0000313" key="3">
    <source>
        <dbReference type="Proteomes" id="UP000230233"/>
    </source>
</evidence>
<dbReference type="STRING" id="1611254.A0A2G5UWH6"/>
<dbReference type="Proteomes" id="UP000230233">
    <property type="component" value="Chromosome II"/>
</dbReference>
<proteinExistence type="predicted"/>
<comment type="caution">
    <text evidence="2">The sequence shown here is derived from an EMBL/GenBank/DDBJ whole genome shotgun (WGS) entry which is preliminary data.</text>
</comment>
<evidence type="ECO:0000313" key="2">
    <source>
        <dbReference type="EMBL" id="PIC43741.1"/>
    </source>
</evidence>
<dbReference type="Pfam" id="PF25100">
    <property type="entry name" value="DUF7809"/>
    <property type="match status" value="1"/>
</dbReference>
<gene>
    <name evidence="2" type="primary">Cnig_chr_II.g4365</name>
    <name evidence="2" type="ORF">B9Z55_004365</name>
</gene>
<dbReference type="InterPro" id="IPR056711">
    <property type="entry name" value="DUF7809"/>
</dbReference>
<protein>
    <recommendedName>
        <fullName evidence="1">DUF7809 domain-containing protein</fullName>
    </recommendedName>
</protein>
<dbReference type="AlphaFoldDB" id="A0A2G5UWH6"/>
<feature type="domain" description="DUF7809" evidence="1">
    <location>
        <begin position="112"/>
        <end position="271"/>
    </location>
</feature>
<evidence type="ECO:0000259" key="1">
    <source>
        <dbReference type="Pfam" id="PF25100"/>
    </source>
</evidence>
<keyword evidence="3" id="KW-1185">Reference proteome</keyword>